<feature type="compositionally biased region" description="Pro residues" evidence="1">
    <location>
        <begin position="85"/>
        <end position="96"/>
    </location>
</feature>
<gene>
    <name evidence="2" type="ORF">J3D65DRAFT_602830</name>
</gene>
<feature type="region of interest" description="Disordered" evidence="1">
    <location>
        <begin position="71"/>
        <end position="100"/>
    </location>
</feature>
<evidence type="ECO:0000313" key="2">
    <source>
        <dbReference type="EMBL" id="KAK7536764.1"/>
    </source>
</evidence>
<sequence>MADGIDTIPRSSVIELFDAIEAVLDPFERADLRARFQEILWKHNEDQGAAKLLVDHDPYFELYDDVGTALEKMPSSRPDAQPQQQPVPPTPAPRQPRPLLAPDKTIRNANIWYSGGSGGAGGGGGGGSAMANVSQRSREDARIQMANAARAWQRIGGGSASYWNKLKTESGVAGNSTTTNKNDKKNANNDDVSGVPFDNLTLNQSSAYTSAARRPRPTSAFTPASRSTRHTPNTRDTRIFKKKPQTSRSRLPPPPSAAPPPPPPLHQNLQQLSNYIKSQAASARARAREQREQPSAQAQSQKTLYDLDNDVIMRELRKRQDQRQMQNQFGKRLRQ</sequence>
<feature type="region of interest" description="Disordered" evidence="1">
    <location>
        <begin position="170"/>
        <end position="335"/>
    </location>
</feature>
<feature type="region of interest" description="Disordered" evidence="1">
    <location>
        <begin position="117"/>
        <end position="138"/>
    </location>
</feature>
<feature type="compositionally biased region" description="Basic and acidic residues" evidence="1">
    <location>
        <begin position="311"/>
        <end position="322"/>
    </location>
</feature>
<reference evidence="2 3" key="1">
    <citation type="submission" date="2024-04" db="EMBL/GenBank/DDBJ databases">
        <title>Phyllosticta paracitricarpa is synonymous to the EU quarantine fungus P. citricarpa based on phylogenomic analyses.</title>
        <authorList>
            <consortium name="Lawrence Berkeley National Laboratory"/>
            <person name="Van ingen-buijs V.A."/>
            <person name="Van westerhoven A.C."/>
            <person name="Haridas S."/>
            <person name="Skiadas P."/>
            <person name="Martin F."/>
            <person name="Groenewald J.Z."/>
            <person name="Crous P.W."/>
            <person name="Seidl M.F."/>
        </authorList>
    </citation>
    <scope>NUCLEOTIDE SEQUENCE [LARGE SCALE GENOMIC DNA]</scope>
    <source>
        <strain evidence="2 3">CPC 17464</strain>
    </source>
</reference>
<feature type="compositionally biased region" description="Pro residues" evidence="1">
    <location>
        <begin position="251"/>
        <end position="265"/>
    </location>
</feature>
<dbReference type="Proteomes" id="UP001360953">
    <property type="component" value="Unassembled WGS sequence"/>
</dbReference>
<dbReference type="RefSeq" id="XP_066654915.1">
    <property type="nucleotide sequence ID" value="XM_066798157.1"/>
</dbReference>
<accession>A0ABR1LPX6</accession>
<feature type="compositionally biased region" description="Polar residues" evidence="1">
    <location>
        <begin position="200"/>
        <end position="209"/>
    </location>
</feature>
<comment type="caution">
    <text evidence="2">The sequence shown here is derived from an EMBL/GenBank/DDBJ whole genome shotgun (WGS) entry which is preliminary data.</text>
</comment>
<evidence type="ECO:0000313" key="3">
    <source>
        <dbReference type="Proteomes" id="UP001360953"/>
    </source>
</evidence>
<protein>
    <recommendedName>
        <fullName evidence="4">CUE domain-containing protein</fullName>
    </recommendedName>
</protein>
<name>A0ABR1LPX6_9PEZI</name>
<organism evidence="2 3">
    <name type="scientific">Phyllosticta citribraziliensis</name>
    <dbReference type="NCBI Taxonomy" id="989973"/>
    <lineage>
        <taxon>Eukaryota</taxon>
        <taxon>Fungi</taxon>
        <taxon>Dikarya</taxon>
        <taxon>Ascomycota</taxon>
        <taxon>Pezizomycotina</taxon>
        <taxon>Dothideomycetes</taxon>
        <taxon>Dothideomycetes incertae sedis</taxon>
        <taxon>Botryosphaeriales</taxon>
        <taxon>Phyllostictaceae</taxon>
        <taxon>Phyllosticta</taxon>
    </lineage>
</organism>
<evidence type="ECO:0008006" key="4">
    <source>
        <dbReference type="Google" id="ProtNLM"/>
    </source>
</evidence>
<keyword evidence="3" id="KW-1185">Reference proteome</keyword>
<evidence type="ECO:0000256" key="1">
    <source>
        <dbReference type="SAM" id="MobiDB-lite"/>
    </source>
</evidence>
<feature type="compositionally biased region" description="Gly residues" evidence="1">
    <location>
        <begin position="117"/>
        <end position="128"/>
    </location>
</feature>
<feature type="compositionally biased region" description="Polar residues" evidence="1">
    <location>
        <begin position="267"/>
        <end position="277"/>
    </location>
</feature>
<dbReference type="EMBL" id="JBBPEH010000006">
    <property type="protein sequence ID" value="KAK7536764.1"/>
    <property type="molecule type" value="Genomic_DNA"/>
</dbReference>
<proteinExistence type="predicted"/>
<dbReference type="GeneID" id="92031063"/>